<dbReference type="HOGENOM" id="CLU_2816328_0_0_1"/>
<keyword evidence="1 2" id="KW-0812">Transmembrane</keyword>
<evidence type="ECO:0000313" key="4">
    <source>
        <dbReference type="Proteomes" id="UP000002051"/>
    </source>
</evidence>
<dbReference type="Proteomes" id="UP000002051">
    <property type="component" value="Chromosome 8"/>
</dbReference>
<evidence type="ECO:0000313" key="3">
    <source>
        <dbReference type="EnsemblPlants" id="AET02083"/>
    </source>
</evidence>
<dbReference type="EnsemblPlants" id="AET02083">
    <property type="protein sequence ID" value="AET02083"/>
    <property type="gene ID" value="MTR_8g032060"/>
</dbReference>
<sequence>MKWKHAIQKFIQPEDSAGRALCELESETSTHLFLFCVVDRGVWNLVLGSGSIINFCLCFPAAILYFL</sequence>
<keyword evidence="1" id="KW-0472">Membrane</keyword>
<proteinExistence type="predicted"/>
<name>G7LBU5_MEDTR</name>
<reference evidence="2 4" key="2">
    <citation type="journal article" date="2014" name="BMC Genomics">
        <title>An improved genome release (version Mt4.0) for the model legume Medicago truncatula.</title>
        <authorList>
            <person name="Tang H."/>
            <person name="Krishnakumar V."/>
            <person name="Bidwell S."/>
            <person name="Rosen B."/>
            <person name="Chan A."/>
            <person name="Zhou S."/>
            <person name="Gentzbittel L."/>
            <person name="Childs K.L."/>
            <person name="Yandell M."/>
            <person name="Gundlach H."/>
            <person name="Mayer K.F."/>
            <person name="Schwartz D.C."/>
            <person name="Town C.D."/>
        </authorList>
    </citation>
    <scope>GENOME REANNOTATION</scope>
    <source>
        <strain evidence="3 4">cv. Jemalong A17</strain>
    </source>
</reference>
<gene>
    <name evidence="2" type="ordered locus">MTR_8g032060</name>
</gene>
<keyword evidence="4" id="KW-1185">Reference proteome</keyword>
<keyword evidence="1" id="KW-1133">Transmembrane helix</keyword>
<reference evidence="2 4" key="1">
    <citation type="journal article" date="2011" name="Nature">
        <title>The Medicago genome provides insight into the evolution of rhizobial symbioses.</title>
        <authorList>
            <person name="Young N.D."/>
            <person name="Debelle F."/>
            <person name="Oldroyd G.E."/>
            <person name="Geurts R."/>
            <person name="Cannon S.B."/>
            <person name="Udvardi M.K."/>
            <person name="Benedito V.A."/>
            <person name="Mayer K.F."/>
            <person name="Gouzy J."/>
            <person name="Schoof H."/>
            <person name="Van de Peer Y."/>
            <person name="Proost S."/>
            <person name="Cook D.R."/>
            <person name="Meyers B.C."/>
            <person name="Spannagl M."/>
            <person name="Cheung F."/>
            <person name="De Mita S."/>
            <person name="Krishnakumar V."/>
            <person name="Gundlach H."/>
            <person name="Zhou S."/>
            <person name="Mudge J."/>
            <person name="Bharti A.K."/>
            <person name="Murray J.D."/>
            <person name="Naoumkina M.A."/>
            <person name="Rosen B."/>
            <person name="Silverstein K.A."/>
            <person name="Tang H."/>
            <person name="Rombauts S."/>
            <person name="Zhao P.X."/>
            <person name="Zhou P."/>
            <person name="Barbe V."/>
            <person name="Bardou P."/>
            <person name="Bechner M."/>
            <person name="Bellec A."/>
            <person name="Berger A."/>
            <person name="Berges H."/>
            <person name="Bidwell S."/>
            <person name="Bisseling T."/>
            <person name="Choisne N."/>
            <person name="Couloux A."/>
            <person name="Denny R."/>
            <person name="Deshpande S."/>
            <person name="Dai X."/>
            <person name="Doyle J.J."/>
            <person name="Dudez A.M."/>
            <person name="Farmer A.D."/>
            <person name="Fouteau S."/>
            <person name="Franken C."/>
            <person name="Gibelin C."/>
            <person name="Gish J."/>
            <person name="Goldstein S."/>
            <person name="Gonzalez A.J."/>
            <person name="Green P.J."/>
            <person name="Hallab A."/>
            <person name="Hartog M."/>
            <person name="Hua A."/>
            <person name="Humphray S.J."/>
            <person name="Jeong D.H."/>
            <person name="Jing Y."/>
            <person name="Jocker A."/>
            <person name="Kenton S.M."/>
            <person name="Kim D.J."/>
            <person name="Klee K."/>
            <person name="Lai H."/>
            <person name="Lang C."/>
            <person name="Lin S."/>
            <person name="Macmil S.L."/>
            <person name="Magdelenat G."/>
            <person name="Matthews L."/>
            <person name="McCorrison J."/>
            <person name="Monaghan E.L."/>
            <person name="Mun J.H."/>
            <person name="Najar F.Z."/>
            <person name="Nicholson C."/>
            <person name="Noirot C."/>
            <person name="O'Bleness M."/>
            <person name="Paule C.R."/>
            <person name="Poulain J."/>
            <person name="Prion F."/>
            <person name="Qin B."/>
            <person name="Qu C."/>
            <person name="Retzel E.F."/>
            <person name="Riddle C."/>
            <person name="Sallet E."/>
            <person name="Samain S."/>
            <person name="Samson N."/>
            <person name="Sanders I."/>
            <person name="Saurat O."/>
            <person name="Scarpelli C."/>
            <person name="Schiex T."/>
            <person name="Segurens B."/>
            <person name="Severin A.J."/>
            <person name="Sherrier D.J."/>
            <person name="Shi R."/>
            <person name="Sims S."/>
            <person name="Singer S.R."/>
            <person name="Sinharoy S."/>
            <person name="Sterck L."/>
            <person name="Viollet A."/>
            <person name="Wang B.B."/>
            <person name="Wang K."/>
            <person name="Wang M."/>
            <person name="Wang X."/>
            <person name="Warfsmann J."/>
            <person name="Weissenbach J."/>
            <person name="White D.D."/>
            <person name="White J.D."/>
            <person name="Wiley G.B."/>
            <person name="Wincker P."/>
            <person name="Xing Y."/>
            <person name="Yang L."/>
            <person name="Yao Z."/>
            <person name="Ying F."/>
            <person name="Zhai J."/>
            <person name="Zhou L."/>
            <person name="Zuber A."/>
            <person name="Denarie J."/>
            <person name="Dixon R.A."/>
            <person name="May G.D."/>
            <person name="Schwartz D.C."/>
            <person name="Rogers J."/>
            <person name="Quetier F."/>
            <person name="Town C.D."/>
            <person name="Roe B.A."/>
        </authorList>
    </citation>
    <scope>NUCLEOTIDE SEQUENCE [LARGE SCALE GENOMIC DNA]</scope>
    <source>
        <strain evidence="2">A17</strain>
        <strain evidence="3 4">cv. Jemalong A17</strain>
    </source>
</reference>
<evidence type="ECO:0000313" key="2">
    <source>
        <dbReference type="EMBL" id="AET02083.1"/>
    </source>
</evidence>
<accession>G7LBU5</accession>
<protein>
    <submittedName>
        <fullName evidence="2">Transmembrane protein, putative</fullName>
    </submittedName>
</protein>
<evidence type="ECO:0000256" key="1">
    <source>
        <dbReference type="SAM" id="Phobius"/>
    </source>
</evidence>
<reference evidence="3" key="3">
    <citation type="submission" date="2015-04" db="UniProtKB">
        <authorList>
            <consortium name="EnsemblPlants"/>
        </authorList>
    </citation>
    <scope>IDENTIFICATION</scope>
    <source>
        <strain evidence="3">cv. Jemalong A17</strain>
    </source>
</reference>
<dbReference type="PaxDb" id="3880-AET02083"/>
<organism evidence="2 4">
    <name type="scientific">Medicago truncatula</name>
    <name type="common">Barrel medic</name>
    <name type="synonym">Medicago tribuloides</name>
    <dbReference type="NCBI Taxonomy" id="3880"/>
    <lineage>
        <taxon>Eukaryota</taxon>
        <taxon>Viridiplantae</taxon>
        <taxon>Streptophyta</taxon>
        <taxon>Embryophyta</taxon>
        <taxon>Tracheophyta</taxon>
        <taxon>Spermatophyta</taxon>
        <taxon>Magnoliopsida</taxon>
        <taxon>eudicotyledons</taxon>
        <taxon>Gunneridae</taxon>
        <taxon>Pentapetalae</taxon>
        <taxon>rosids</taxon>
        <taxon>fabids</taxon>
        <taxon>Fabales</taxon>
        <taxon>Fabaceae</taxon>
        <taxon>Papilionoideae</taxon>
        <taxon>50 kb inversion clade</taxon>
        <taxon>NPAAA clade</taxon>
        <taxon>Hologalegina</taxon>
        <taxon>IRL clade</taxon>
        <taxon>Trifolieae</taxon>
        <taxon>Medicago</taxon>
    </lineage>
</organism>
<dbReference type="AlphaFoldDB" id="G7LBU5"/>
<feature type="transmembrane region" description="Helical" evidence="1">
    <location>
        <begin position="42"/>
        <end position="66"/>
    </location>
</feature>
<dbReference type="EMBL" id="CM001224">
    <property type="protein sequence ID" value="AET02083.1"/>
    <property type="molecule type" value="Genomic_DNA"/>
</dbReference>